<evidence type="ECO:0000256" key="1">
    <source>
        <dbReference type="SAM" id="MobiDB-lite"/>
    </source>
</evidence>
<dbReference type="GO" id="GO:0016787">
    <property type="term" value="F:hydrolase activity"/>
    <property type="evidence" value="ECO:0007669"/>
    <property type="project" value="UniProtKB-KW"/>
</dbReference>
<dbReference type="NCBIfam" id="NF006056">
    <property type="entry name" value="PRK08204.1"/>
    <property type="match status" value="1"/>
</dbReference>
<dbReference type="SUPFAM" id="SSF51338">
    <property type="entry name" value="Composite domain of metallo-dependent hydrolases"/>
    <property type="match status" value="1"/>
</dbReference>
<feature type="compositionally biased region" description="Gly residues" evidence="1">
    <location>
        <begin position="49"/>
        <end position="62"/>
    </location>
</feature>
<dbReference type="PANTHER" id="PTHR43794:SF5">
    <property type="entry name" value="CHLOROHYDROLASE FAMILY PROTEIN"/>
    <property type="match status" value="1"/>
</dbReference>
<feature type="region of interest" description="Disordered" evidence="1">
    <location>
        <begin position="434"/>
        <end position="456"/>
    </location>
</feature>
<protein>
    <submittedName>
        <fullName evidence="3">TRZ/ATZ family hydrolase</fullName>
    </submittedName>
</protein>
<evidence type="ECO:0000313" key="3">
    <source>
        <dbReference type="EMBL" id="GIH37803.1"/>
    </source>
</evidence>
<dbReference type="InterPro" id="IPR011059">
    <property type="entry name" value="Metal-dep_hydrolase_composite"/>
</dbReference>
<comment type="caution">
    <text evidence="3">The sequence shown here is derived from an EMBL/GenBank/DDBJ whole genome shotgun (WGS) entry which is preliminary data.</text>
</comment>
<name>A0ABQ4FSW6_9ACTN</name>
<dbReference type="SUPFAM" id="SSF51556">
    <property type="entry name" value="Metallo-dependent hydrolases"/>
    <property type="match status" value="1"/>
</dbReference>
<dbReference type="InterPro" id="IPR050287">
    <property type="entry name" value="MTA/SAH_deaminase"/>
</dbReference>
<dbReference type="InterPro" id="IPR032466">
    <property type="entry name" value="Metal_Hydrolase"/>
</dbReference>
<keyword evidence="3" id="KW-0378">Hydrolase</keyword>
<dbReference type="PANTHER" id="PTHR43794">
    <property type="entry name" value="AMINOHYDROLASE SSNA-RELATED"/>
    <property type="match status" value="1"/>
</dbReference>
<organism evidence="3 4">
    <name type="scientific">Microbispora corallina</name>
    <dbReference type="NCBI Taxonomy" id="83302"/>
    <lineage>
        <taxon>Bacteria</taxon>
        <taxon>Bacillati</taxon>
        <taxon>Actinomycetota</taxon>
        <taxon>Actinomycetes</taxon>
        <taxon>Streptosporangiales</taxon>
        <taxon>Streptosporangiaceae</taxon>
        <taxon>Microbispora</taxon>
    </lineage>
</organism>
<dbReference type="RefSeq" id="WP_204055490.1">
    <property type="nucleotide sequence ID" value="NZ_BAAAGP010000037.1"/>
</dbReference>
<feature type="domain" description="Amidohydrolase-related" evidence="2">
    <location>
        <begin position="78"/>
        <end position="419"/>
    </location>
</feature>
<dbReference type="InterPro" id="IPR006680">
    <property type="entry name" value="Amidohydro-rel"/>
</dbReference>
<accession>A0ABQ4FSW6</accession>
<keyword evidence="4" id="KW-1185">Reference proteome</keyword>
<dbReference type="Gene3D" id="3.20.20.140">
    <property type="entry name" value="Metal-dependent hydrolases"/>
    <property type="match status" value="1"/>
</dbReference>
<proteinExistence type="predicted"/>
<evidence type="ECO:0000259" key="2">
    <source>
        <dbReference type="Pfam" id="PF01979"/>
    </source>
</evidence>
<dbReference type="Proteomes" id="UP000603904">
    <property type="component" value="Unassembled WGS sequence"/>
</dbReference>
<dbReference type="Pfam" id="PF01979">
    <property type="entry name" value="Amidohydro_1"/>
    <property type="match status" value="1"/>
</dbReference>
<gene>
    <name evidence="3" type="ORF">Mco01_08030</name>
</gene>
<feature type="region of interest" description="Disordered" evidence="1">
    <location>
        <begin position="34"/>
        <end position="62"/>
    </location>
</feature>
<dbReference type="Gene3D" id="2.30.40.10">
    <property type="entry name" value="Urease, subunit C, domain 1"/>
    <property type="match status" value="1"/>
</dbReference>
<reference evidence="3 4" key="1">
    <citation type="submission" date="2021-01" db="EMBL/GenBank/DDBJ databases">
        <title>Whole genome shotgun sequence of Microbispora corallina NBRC 16416.</title>
        <authorList>
            <person name="Komaki H."/>
            <person name="Tamura T."/>
        </authorList>
    </citation>
    <scope>NUCLEOTIDE SEQUENCE [LARGE SCALE GENOMIC DNA]</scope>
    <source>
        <strain evidence="3 4">NBRC 16416</strain>
    </source>
</reference>
<dbReference type="EMBL" id="BOOC01000002">
    <property type="protein sequence ID" value="GIH37803.1"/>
    <property type="molecule type" value="Genomic_DNA"/>
</dbReference>
<evidence type="ECO:0000313" key="4">
    <source>
        <dbReference type="Proteomes" id="UP000603904"/>
    </source>
</evidence>
<sequence>MRTVIVNGTVIDTEPEPRVLPGACVVVEDGVIVSVGPEPPRGDRPSGDVNGGDVNGGDVNGGDVNGGDVEVIDATGRIVLPGLVDTHRHVWQSVLRGIAADATLGGYLDLVLGRLAPAFRAEDVYAAELWGAIEALNAGVTTLYDWSHIQLTPAHTDAAVAALRESGVRAVLAYAHPGPGDGARDEAAVRRFRSEHFPSAEPGLVTPAFAAWGPVYGSVEAARADWLLARELGLPISLHATGEGPVERLHANGLLGPGVLFVHGNGMPEEAMKLVAANGGTASVTPAVECQMGHGLPETGRFRESGVPTGLGVDTVTAVPGDMFAVMRAAFAAERSRPGRPADRPFTAADVLRMATIEGATAIGMADRIGSLTPGKQADLLLLDAGAPNLAPVHDPVAAVVTAADVSTVDTVLVAGRVVKRGGRLVGPDTARARDLAERSARHVSAQALGRSTTPR</sequence>